<dbReference type="Pfam" id="PF00984">
    <property type="entry name" value="UDPG_MGDP_dh"/>
    <property type="match status" value="1"/>
</dbReference>
<dbReference type="InterPro" id="IPR014026">
    <property type="entry name" value="UDP-Glc/GDP-Man_DH_dimer"/>
</dbReference>
<dbReference type="GO" id="GO:0006065">
    <property type="term" value="P:UDP-glucuronate biosynthetic process"/>
    <property type="evidence" value="ECO:0007669"/>
    <property type="project" value="UniProtKB-UniPathway"/>
</dbReference>
<dbReference type="AlphaFoldDB" id="A0A0F9E654"/>
<dbReference type="SUPFAM" id="SSF52413">
    <property type="entry name" value="UDP-glucose/GDP-mannose dehydrogenase C-terminal domain"/>
    <property type="match status" value="1"/>
</dbReference>
<sequence length="447" mass="50195">AIRYTKREALMNVAVIGSGYVGLVTGTCLAEIGHYVICVDNDEEKIEVLKKGEIPIYEPQLEKLVKKNMDKERLSFSTSIKEGVFRAKVIFIAVGTPPRANGEADLSSVEKVCTQIAGNMKEYKLIVEKSTVPVQTGQWIKRLFRVNNNFSDFDIASNPEFLREGTAVDDFLNPDRIVIGVETERAASILKELYWPIINRESSRSDSVPLMITDLETAELIKHASNSFLTTKISFINAIADICEKTGADIEKVAEGMGYDPRIGVSFLKAGIGFGGFCFPKDLQAFIRIAEKLNYDFALLKEVEKINKNRPKILLDKIEKALGTVEGKTIGILGLAFKPNTDDIRLAPSIEIISLLQKKKAQIKVYDPVAMDKAKEILRNVEYGRDPYEVARGSNALVIVTEWEEFQEIDLERIRDLMVTPLIVDGRNIYEPQKMKRLGFIYKSMGR</sequence>
<comment type="pathway">
    <text evidence="1">Nucleotide-sugar biosynthesis; UDP-alpha-D-glucuronate biosynthesis; UDP-alpha-D-glucuronate from UDP-alpha-D-glucose: step 1/1.</text>
</comment>
<comment type="caution">
    <text evidence="8">The sequence shown here is derived from an EMBL/GenBank/DDBJ whole genome shotgun (WGS) entry which is preliminary data.</text>
</comment>
<evidence type="ECO:0000256" key="6">
    <source>
        <dbReference type="ARBA" id="ARBA00047473"/>
    </source>
</evidence>
<proteinExistence type="inferred from homology"/>
<accession>A0A0F9E654</accession>
<dbReference type="PIRSF" id="PIRSF500134">
    <property type="entry name" value="UDPglc_DH_bac"/>
    <property type="match status" value="1"/>
</dbReference>
<dbReference type="SUPFAM" id="SSF48179">
    <property type="entry name" value="6-phosphogluconate dehydrogenase C-terminal domain-like"/>
    <property type="match status" value="1"/>
</dbReference>
<feature type="domain" description="UDP-glucose/GDP-mannose dehydrogenase C-terminal" evidence="7">
    <location>
        <begin position="331"/>
        <end position="432"/>
    </location>
</feature>
<evidence type="ECO:0000256" key="2">
    <source>
        <dbReference type="ARBA" id="ARBA00006601"/>
    </source>
</evidence>
<comment type="catalytic activity">
    <reaction evidence="6">
        <text>UDP-alpha-D-glucose + 2 NAD(+) + H2O = UDP-alpha-D-glucuronate + 2 NADH + 3 H(+)</text>
        <dbReference type="Rhea" id="RHEA:23596"/>
        <dbReference type="ChEBI" id="CHEBI:15377"/>
        <dbReference type="ChEBI" id="CHEBI:15378"/>
        <dbReference type="ChEBI" id="CHEBI:57540"/>
        <dbReference type="ChEBI" id="CHEBI:57945"/>
        <dbReference type="ChEBI" id="CHEBI:58052"/>
        <dbReference type="ChEBI" id="CHEBI:58885"/>
        <dbReference type="EC" id="1.1.1.22"/>
    </reaction>
</comment>
<dbReference type="InterPro" id="IPR001732">
    <property type="entry name" value="UDP-Glc/GDP-Man_DH_N"/>
</dbReference>
<dbReference type="InterPro" id="IPR008927">
    <property type="entry name" value="6-PGluconate_DH-like_C_sf"/>
</dbReference>
<dbReference type="SUPFAM" id="SSF51735">
    <property type="entry name" value="NAD(P)-binding Rossmann-fold domains"/>
    <property type="match status" value="1"/>
</dbReference>
<evidence type="ECO:0000256" key="5">
    <source>
        <dbReference type="ARBA" id="ARBA00023027"/>
    </source>
</evidence>
<evidence type="ECO:0000259" key="7">
    <source>
        <dbReference type="SMART" id="SM00984"/>
    </source>
</evidence>
<organism evidence="8">
    <name type="scientific">marine sediment metagenome</name>
    <dbReference type="NCBI Taxonomy" id="412755"/>
    <lineage>
        <taxon>unclassified sequences</taxon>
        <taxon>metagenomes</taxon>
        <taxon>ecological metagenomes</taxon>
    </lineage>
</organism>
<evidence type="ECO:0000313" key="8">
    <source>
        <dbReference type="EMBL" id="KKL61691.1"/>
    </source>
</evidence>
<dbReference type="GO" id="GO:0000271">
    <property type="term" value="P:polysaccharide biosynthetic process"/>
    <property type="evidence" value="ECO:0007669"/>
    <property type="project" value="InterPro"/>
</dbReference>
<dbReference type="EMBL" id="LAZR01028741">
    <property type="protein sequence ID" value="KKL61691.1"/>
    <property type="molecule type" value="Genomic_DNA"/>
</dbReference>
<dbReference type="InterPro" id="IPR036220">
    <property type="entry name" value="UDP-Glc/GDP-Man_DH_C_sf"/>
</dbReference>
<reference evidence="8" key="1">
    <citation type="journal article" date="2015" name="Nature">
        <title>Complex archaea that bridge the gap between prokaryotes and eukaryotes.</title>
        <authorList>
            <person name="Spang A."/>
            <person name="Saw J.H."/>
            <person name="Jorgensen S.L."/>
            <person name="Zaremba-Niedzwiedzka K."/>
            <person name="Martijn J."/>
            <person name="Lind A.E."/>
            <person name="van Eijk R."/>
            <person name="Schleper C."/>
            <person name="Guy L."/>
            <person name="Ettema T.J."/>
        </authorList>
    </citation>
    <scope>NUCLEOTIDE SEQUENCE</scope>
</reference>
<dbReference type="UniPathway" id="UPA00038">
    <property type="reaction ID" value="UER00491"/>
</dbReference>
<dbReference type="Pfam" id="PF03721">
    <property type="entry name" value="UDPG_MGDP_dh_N"/>
    <property type="match status" value="1"/>
</dbReference>
<evidence type="ECO:0000256" key="4">
    <source>
        <dbReference type="ARBA" id="ARBA00023002"/>
    </source>
</evidence>
<dbReference type="PIRSF" id="PIRSF000124">
    <property type="entry name" value="UDPglc_GDPman_dh"/>
    <property type="match status" value="1"/>
</dbReference>
<protein>
    <recommendedName>
        <fullName evidence="3">UDP-glucose 6-dehydrogenase</fullName>
        <ecNumber evidence="3">1.1.1.22</ecNumber>
    </recommendedName>
</protein>
<dbReference type="InterPro" id="IPR017476">
    <property type="entry name" value="UDP-Glc/GDP-Man"/>
</dbReference>
<keyword evidence="4" id="KW-0560">Oxidoreductase</keyword>
<dbReference type="SMART" id="SM00984">
    <property type="entry name" value="UDPG_MGDP_dh_C"/>
    <property type="match status" value="1"/>
</dbReference>
<dbReference type="Gene3D" id="1.20.5.100">
    <property type="entry name" value="Cytochrome c1, transmembrane anchor, C-terminal"/>
    <property type="match status" value="1"/>
</dbReference>
<comment type="similarity">
    <text evidence="2">Belongs to the UDP-glucose/GDP-mannose dehydrogenase family.</text>
</comment>
<dbReference type="EC" id="1.1.1.22" evidence="3"/>
<keyword evidence="5" id="KW-0520">NAD</keyword>
<dbReference type="PANTHER" id="PTHR43750:SF3">
    <property type="entry name" value="UDP-GLUCOSE 6-DEHYDROGENASE TUAD"/>
    <property type="match status" value="1"/>
</dbReference>
<dbReference type="Gene3D" id="3.40.50.720">
    <property type="entry name" value="NAD(P)-binding Rossmann-like Domain"/>
    <property type="match status" value="2"/>
</dbReference>
<dbReference type="InterPro" id="IPR036291">
    <property type="entry name" value="NAD(P)-bd_dom_sf"/>
</dbReference>
<dbReference type="InterPro" id="IPR028357">
    <property type="entry name" value="UDPglc_DH_bac"/>
</dbReference>
<evidence type="ECO:0000256" key="3">
    <source>
        <dbReference type="ARBA" id="ARBA00012954"/>
    </source>
</evidence>
<dbReference type="Pfam" id="PF03720">
    <property type="entry name" value="UDPG_MGDP_dh_C"/>
    <property type="match status" value="1"/>
</dbReference>
<gene>
    <name evidence="8" type="ORF">LCGC14_2192780</name>
</gene>
<name>A0A0F9E654_9ZZZZ</name>
<dbReference type="GO" id="GO:0051287">
    <property type="term" value="F:NAD binding"/>
    <property type="evidence" value="ECO:0007669"/>
    <property type="project" value="InterPro"/>
</dbReference>
<dbReference type="NCBIfam" id="TIGR03026">
    <property type="entry name" value="NDP-sugDHase"/>
    <property type="match status" value="1"/>
</dbReference>
<dbReference type="PANTHER" id="PTHR43750">
    <property type="entry name" value="UDP-GLUCOSE 6-DEHYDROGENASE TUAD"/>
    <property type="match status" value="1"/>
</dbReference>
<evidence type="ECO:0000256" key="1">
    <source>
        <dbReference type="ARBA" id="ARBA00004701"/>
    </source>
</evidence>
<dbReference type="InterPro" id="IPR014027">
    <property type="entry name" value="UDP-Glc/GDP-Man_DH_C"/>
</dbReference>
<feature type="non-terminal residue" evidence="8">
    <location>
        <position position="1"/>
    </location>
</feature>
<dbReference type="GO" id="GO:0003979">
    <property type="term" value="F:UDP-glucose 6-dehydrogenase activity"/>
    <property type="evidence" value="ECO:0007669"/>
    <property type="project" value="UniProtKB-EC"/>
</dbReference>